<dbReference type="Gene3D" id="1.50.10.10">
    <property type="match status" value="1"/>
</dbReference>
<dbReference type="PANTHER" id="PTHR37469:SF2">
    <property type="entry name" value="CELLOBIONIC ACID PHOSPHORYLASE"/>
    <property type="match status" value="1"/>
</dbReference>
<dbReference type="Pfam" id="PF06165">
    <property type="entry name" value="GH94_b-supersand"/>
    <property type="match status" value="1"/>
</dbReference>
<dbReference type="InterPro" id="IPR008928">
    <property type="entry name" value="6-hairpin_glycosidase_sf"/>
</dbReference>
<sequence length="787" mass="88176">MPSFIDNGTRFHLDDPTLAPNAAGYLWNRRMMIQMNGRGYAVSQYMDPEPRKYAYPPTIAAQTFMQPEQGYYPNHPGRFFYVRDNGTGALFSAPYEPVRARLDRFAFEPGLSDIRWLVEKDGVRVELRLSLPVDDVAELWTAKVTNMTTATKNLSFVPFFPVGYMSWMNMGGHFDPTLDAVVCTSVTPYQKVEQYFKNRHLKDITFLAADRRPDHFEAAQQAFEGEGGLHAPSALADGGPLHDGEALYEVPACVMQWDLEIAAGASEEFRFVFGPAKDEAEIAALRAKYIDGDAEAVRRAYHAYVTDGGRSCLEIRSPDETFNHFVNHWLPRQVFYHGDTNRLTTDPQTRNYLQDALGMLFIRPEATREVILHAASQQYASGKMPDGILLRPDAELKYINQVPHTDHAVWLAIVTKAYLDETGDRAVLEETAAWADDDRPAGIREHVTRALRFLAAAIDERGLPYIDQGDWCDPMNMVGYKGRGVSGWLAEASSYAMSLWSEVCAAEGDGETAGWLKAEASALIERINRHLWDGDWYGRGITDDGVVFGVSTDREGRIFLNAQSWALLCGAADEDRKARLLKAIDEQLVTPYGVEIHAPSFTAMREDVGRVTQKWPGSAENGAVYNHAAAFYAASLYHVGESDRGFRVLRAMLTEAERDDIATRGQLPLYIPNYYRGAYRQFPRTAGRSSNLFNTGTVAWFYRLVVEQVCGLRGDGGGAVIAPQVPSTWQKLAFTRRLRGATFNVSFTREESIAEQIIEVDGRRLEGGRLARIEAGRIYDVTVRSPR</sequence>
<evidence type="ECO:0000256" key="2">
    <source>
        <dbReference type="ARBA" id="ARBA00022679"/>
    </source>
</evidence>
<dbReference type="RefSeq" id="WP_100079809.1">
    <property type="nucleotide sequence ID" value="NZ_NQVN01000002.1"/>
</dbReference>
<feature type="domain" description="Glycosyl hydrolase 94 supersandwich" evidence="3">
    <location>
        <begin position="74"/>
        <end position="290"/>
    </location>
</feature>
<keyword evidence="6" id="KW-1185">Reference proteome</keyword>
<dbReference type="InterPro" id="IPR052047">
    <property type="entry name" value="GH94_Enzymes"/>
</dbReference>
<dbReference type="EMBL" id="NQVN01000002">
    <property type="protein sequence ID" value="PIP00475.1"/>
    <property type="molecule type" value="Genomic_DNA"/>
</dbReference>
<dbReference type="PANTHER" id="PTHR37469">
    <property type="entry name" value="CELLOBIONIC ACID PHOSPHORYLASE-RELATED"/>
    <property type="match status" value="1"/>
</dbReference>
<organism evidence="5 6">
    <name type="scientific">Pleomorphomonas carboxyditropha</name>
    <dbReference type="NCBI Taxonomy" id="2023338"/>
    <lineage>
        <taxon>Bacteria</taxon>
        <taxon>Pseudomonadati</taxon>
        <taxon>Pseudomonadota</taxon>
        <taxon>Alphaproteobacteria</taxon>
        <taxon>Hyphomicrobiales</taxon>
        <taxon>Pleomorphomonadaceae</taxon>
        <taxon>Pleomorphomonas</taxon>
    </lineage>
</organism>
<protein>
    <submittedName>
        <fullName evidence="5">Glycosyltransferase 36</fullName>
    </submittedName>
</protein>
<feature type="domain" description="Glycosyl hydrolase 94 catalytic" evidence="4">
    <location>
        <begin position="314"/>
        <end position="711"/>
    </location>
</feature>
<dbReference type="InterPro" id="IPR037018">
    <property type="entry name" value="GH65_N"/>
</dbReference>
<dbReference type="OrthoDB" id="9769991at2"/>
<dbReference type="AlphaFoldDB" id="A0A2G9X0M1"/>
<reference evidence="5 6" key="1">
    <citation type="submission" date="2017-08" db="EMBL/GenBank/DDBJ databases">
        <title>Pleomorphomonas carboxidotrophicus sp. nov., a new mesophilic hydrogenogenic carboxidotroph.</title>
        <authorList>
            <person name="Esquivel-Elizondo S."/>
            <person name="Krajmalnik-Brown R."/>
            <person name="Maldonado J."/>
        </authorList>
    </citation>
    <scope>NUCLEOTIDE SEQUENCE [LARGE SCALE GENOMIC DNA]</scope>
    <source>
        <strain evidence="5 6">SVCO-16</strain>
    </source>
</reference>
<dbReference type="Proteomes" id="UP000231070">
    <property type="component" value="Unassembled WGS sequence"/>
</dbReference>
<dbReference type="InterPro" id="IPR011013">
    <property type="entry name" value="Gal_mutarotase_sf_dom"/>
</dbReference>
<dbReference type="GO" id="GO:0005975">
    <property type="term" value="P:carbohydrate metabolic process"/>
    <property type="evidence" value="ECO:0007669"/>
    <property type="project" value="InterPro"/>
</dbReference>
<proteinExistence type="predicted"/>
<evidence type="ECO:0000313" key="5">
    <source>
        <dbReference type="EMBL" id="PIP00475.1"/>
    </source>
</evidence>
<dbReference type="Gene3D" id="2.60.420.10">
    <property type="entry name" value="Maltose phosphorylase, domain 3"/>
    <property type="match status" value="1"/>
</dbReference>
<keyword evidence="1" id="KW-0328">Glycosyltransferase</keyword>
<evidence type="ECO:0000259" key="3">
    <source>
        <dbReference type="Pfam" id="PF06165"/>
    </source>
</evidence>
<dbReference type="GO" id="GO:0016757">
    <property type="term" value="F:glycosyltransferase activity"/>
    <property type="evidence" value="ECO:0007669"/>
    <property type="project" value="UniProtKB-KW"/>
</dbReference>
<comment type="caution">
    <text evidence="5">The sequence shown here is derived from an EMBL/GenBank/DDBJ whole genome shotgun (WGS) entry which is preliminary data.</text>
</comment>
<accession>A0A2G9X0M1</accession>
<evidence type="ECO:0000256" key="1">
    <source>
        <dbReference type="ARBA" id="ARBA00022676"/>
    </source>
</evidence>
<keyword evidence="2 5" id="KW-0808">Transferase</keyword>
<dbReference type="SUPFAM" id="SSF74650">
    <property type="entry name" value="Galactose mutarotase-like"/>
    <property type="match status" value="1"/>
</dbReference>
<dbReference type="InterPro" id="IPR010383">
    <property type="entry name" value="Glyco_hydrolase_94_b-supersand"/>
</dbReference>
<dbReference type="Pfam" id="PF17167">
    <property type="entry name" value="Glyco_hydro_94"/>
    <property type="match status" value="1"/>
</dbReference>
<name>A0A2G9X0M1_9HYPH</name>
<dbReference type="InterPro" id="IPR033432">
    <property type="entry name" value="GH94_catalytic"/>
</dbReference>
<gene>
    <name evidence="5" type="ORF">CJ014_07040</name>
</gene>
<dbReference type="SUPFAM" id="SSF48208">
    <property type="entry name" value="Six-hairpin glycosidases"/>
    <property type="match status" value="1"/>
</dbReference>
<dbReference type="Gene3D" id="2.70.98.40">
    <property type="entry name" value="Glycoside hydrolase, family 65, N-terminal domain"/>
    <property type="match status" value="1"/>
</dbReference>
<dbReference type="InterPro" id="IPR012341">
    <property type="entry name" value="6hp_glycosidase-like_sf"/>
</dbReference>
<evidence type="ECO:0000313" key="6">
    <source>
        <dbReference type="Proteomes" id="UP000231070"/>
    </source>
</evidence>
<evidence type="ECO:0000259" key="4">
    <source>
        <dbReference type="Pfam" id="PF17167"/>
    </source>
</evidence>
<dbReference type="GO" id="GO:0030246">
    <property type="term" value="F:carbohydrate binding"/>
    <property type="evidence" value="ECO:0007669"/>
    <property type="project" value="InterPro"/>
</dbReference>